<dbReference type="PANTHER" id="PTHR38795:SF1">
    <property type="entry name" value="DUF6604 DOMAIN-CONTAINING PROTEIN"/>
    <property type="match status" value="1"/>
</dbReference>
<sequence length="427" mass="48533">MQVVLLCLLGGYSVPEIEQLGGLRLFSEVDENDNRLTALYDHLLIPNYQLLSGIANVIRDGQVPVYKSNHYGQFNPDREFEQLKFRERLRQSQILICESFVEYLILLAFGDRNLPPSAGAANSHSKPNVFFLDEMAVEMNKFAKTRSSSLYLIFLSQVFIDINAVLGRKAQRGVLELRQECGRMLGTLERRARIESARKPDTWPAENKSTVEAFVAEVKVWHTTDPITTLRNKVAPLALRHNDYESMFIKRNPMLCGLLLFRLQMEYQDIGFTRMLRIQFSTRLISLSLVATPRVLTPTACFDRHATAAVSAQPNRHFRMEAKGDPSGLKDHTQMLPIFKRKYLVERLLSDIGAHAARGEQSKHSEKPTSVKLRRKRAHKSPKYSVVQTPSHSGGRSHVGDDVDPLRLHRHAFTMLSSSQDGTGFCR</sequence>
<dbReference type="STRING" id="71784.A0A1Y2AK23"/>
<keyword evidence="3" id="KW-1185">Reference proteome</keyword>
<evidence type="ECO:0000313" key="3">
    <source>
        <dbReference type="Proteomes" id="UP000193986"/>
    </source>
</evidence>
<dbReference type="OrthoDB" id="5238236at2759"/>
<feature type="region of interest" description="Disordered" evidence="1">
    <location>
        <begin position="355"/>
        <end position="400"/>
    </location>
</feature>
<organism evidence="2 3">
    <name type="scientific">Naematelia encephala</name>
    <dbReference type="NCBI Taxonomy" id="71784"/>
    <lineage>
        <taxon>Eukaryota</taxon>
        <taxon>Fungi</taxon>
        <taxon>Dikarya</taxon>
        <taxon>Basidiomycota</taxon>
        <taxon>Agaricomycotina</taxon>
        <taxon>Tremellomycetes</taxon>
        <taxon>Tremellales</taxon>
        <taxon>Naemateliaceae</taxon>
        <taxon>Naematelia</taxon>
    </lineage>
</organism>
<feature type="compositionally biased region" description="Basic and acidic residues" evidence="1">
    <location>
        <begin position="357"/>
        <end position="369"/>
    </location>
</feature>
<feature type="compositionally biased region" description="Basic residues" evidence="1">
    <location>
        <begin position="372"/>
        <end position="382"/>
    </location>
</feature>
<comment type="caution">
    <text evidence="2">The sequence shown here is derived from an EMBL/GenBank/DDBJ whole genome shotgun (WGS) entry which is preliminary data.</text>
</comment>
<dbReference type="Proteomes" id="UP000193986">
    <property type="component" value="Unassembled WGS sequence"/>
</dbReference>
<proteinExistence type="predicted"/>
<dbReference type="InParanoid" id="A0A1Y2AK23"/>
<dbReference type="PANTHER" id="PTHR38795">
    <property type="entry name" value="DUF6604 DOMAIN-CONTAINING PROTEIN"/>
    <property type="match status" value="1"/>
</dbReference>
<evidence type="ECO:0000313" key="2">
    <source>
        <dbReference type="EMBL" id="ORY22844.1"/>
    </source>
</evidence>
<accession>A0A1Y2AK23</accession>
<name>A0A1Y2AK23_9TREE</name>
<gene>
    <name evidence="2" type="ORF">BCR39DRAFT_591193</name>
</gene>
<dbReference type="EMBL" id="MCFC01000087">
    <property type="protein sequence ID" value="ORY22844.1"/>
    <property type="molecule type" value="Genomic_DNA"/>
</dbReference>
<reference evidence="2 3" key="1">
    <citation type="submission" date="2016-07" db="EMBL/GenBank/DDBJ databases">
        <title>Pervasive Adenine N6-methylation of Active Genes in Fungi.</title>
        <authorList>
            <consortium name="DOE Joint Genome Institute"/>
            <person name="Mondo S.J."/>
            <person name="Dannebaum R.O."/>
            <person name="Kuo R.C."/>
            <person name="Labutti K."/>
            <person name="Haridas S."/>
            <person name="Kuo A."/>
            <person name="Salamov A."/>
            <person name="Ahrendt S.R."/>
            <person name="Lipzen A."/>
            <person name="Sullivan W."/>
            <person name="Andreopoulos W.B."/>
            <person name="Clum A."/>
            <person name="Lindquist E."/>
            <person name="Daum C."/>
            <person name="Ramamoorthy G.K."/>
            <person name="Gryganskyi A."/>
            <person name="Culley D."/>
            <person name="Magnuson J.K."/>
            <person name="James T.Y."/>
            <person name="O'Malley M.A."/>
            <person name="Stajich J.E."/>
            <person name="Spatafora J.W."/>
            <person name="Visel A."/>
            <person name="Grigoriev I.V."/>
        </authorList>
    </citation>
    <scope>NUCLEOTIDE SEQUENCE [LARGE SCALE GENOMIC DNA]</scope>
    <source>
        <strain evidence="2 3">68-887.2</strain>
    </source>
</reference>
<protein>
    <submittedName>
        <fullName evidence="2">Uncharacterized protein</fullName>
    </submittedName>
</protein>
<dbReference type="AlphaFoldDB" id="A0A1Y2AK23"/>
<evidence type="ECO:0000256" key="1">
    <source>
        <dbReference type="SAM" id="MobiDB-lite"/>
    </source>
</evidence>